<protein>
    <submittedName>
        <fullName evidence="1">Uncharacterized protein</fullName>
    </submittedName>
</protein>
<accession>A0A4C1TWD5</accession>
<evidence type="ECO:0000313" key="1">
    <source>
        <dbReference type="EMBL" id="GBP18327.1"/>
    </source>
</evidence>
<evidence type="ECO:0000313" key="2">
    <source>
        <dbReference type="Proteomes" id="UP000299102"/>
    </source>
</evidence>
<dbReference type="Proteomes" id="UP000299102">
    <property type="component" value="Unassembled WGS sequence"/>
</dbReference>
<organism evidence="1 2">
    <name type="scientific">Eumeta variegata</name>
    <name type="common">Bagworm moth</name>
    <name type="synonym">Eumeta japonica</name>
    <dbReference type="NCBI Taxonomy" id="151549"/>
    <lineage>
        <taxon>Eukaryota</taxon>
        <taxon>Metazoa</taxon>
        <taxon>Ecdysozoa</taxon>
        <taxon>Arthropoda</taxon>
        <taxon>Hexapoda</taxon>
        <taxon>Insecta</taxon>
        <taxon>Pterygota</taxon>
        <taxon>Neoptera</taxon>
        <taxon>Endopterygota</taxon>
        <taxon>Lepidoptera</taxon>
        <taxon>Glossata</taxon>
        <taxon>Ditrysia</taxon>
        <taxon>Tineoidea</taxon>
        <taxon>Psychidae</taxon>
        <taxon>Oiketicinae</taxon>
        <taxon>Eumeta</taxon>
    </lineage>
</organism>
<name>A0A4C1TWD5_EUMVA</name>
<dbReference type="EMBL" id="BGZK01000096">
    <property type="protein sequence ID" value="GBP18327.1"/>
    <property type="molecule type" value="Genomic_DNA"/>
</dbReference>
<gene>
    <name evidence="1" type="ORF">EVAR_14719_1</name>
</gene>
<proteinExistence type="predicted"/>
<dbReference type="AlphaFoldDB" id="A0A4C1TWD5"/>
<keyword evidence="2" id="KW-1185">Reference proteome</keyword>
<sequence length="161" mass="18403">MDVSKEDHVKVASCRVPGGEKLTLLTTEPTPTEIETFIGEEALCSAAVLGCHTIWCAHNPSLKFLNVASQSEIRRLWEGVLIESLEKYRRDTRRCDFLIVFSELLQGHQEKKYSAFRGHIEPPGRSIETVLDDVDRYLSLRPQWVRAEGTTSKHINPKRRE</sequence>
<comment type="caution">
    <text evidence="1">The sequence shown here is derived from an EMBL/GenBank/DDBJ whole genome shotgun (WGS) entry which is preliminary data.</text>
</comment>
<reference evidence="1 2" key="1">
    <citation type="journal article" date="2019" name="Commun. Biol.">
        <title>The bagworm genome reveals a unique fibroin gene that provides high tensile strength.</title>
        <authorList>
            <person name="Kono N."/>
            <person name="Nakamura H."/>
            <person name="Ohtoshi R."/>
            <person name="Tomita M."/>
            <person name="Numata K."/>
            <person name="Arakawa K."/>
        </authorList>
    </citation>
    <scope>NUCLEOTIDE SEQUENCE [LARGE SCALE GENOMIC DNA]</scope>
</reference>